<name>A0A7R9GCN3_9CRUS</name>
<dbReference type="GO" id="GO:0005743">
    <property type="term" value="C:mitochondrial inner membrane"/>
    <property type="evidence" value="ECO:0007669"/>
    <property type="project" value="UniProtKB-SubCell"/>
</dbReference>
<dbReference type="Pfam" id="PF07225">
    <property type="entry name" value="NDUF_B4"/>
    <property type="match status" value="1"/>
</dbReference>
<evidence type="ECO:0000313" key="16">
    <source>
        <dbReference type="Proteomes" id="UP000678499"/>
    </source>
</evidence>
<evidence type="ECO:0000256" key="8">
    <source>
        <dbReference type="ARBA" id="ARBA00022982"/>
    </source>
</evidence>
<organism evidence="15">
    <name type="scientific">Notodromas monacha</name>
    <dbReference type="NCBI Taxonomy" id="399045"/>
    <lineage>
        <taxon>Eukaryota</taxon>
        <taxon>Metazoa</taxon>
        <taxon>Ecdysozoa</taxon>
        <taxon>Arthropoda</taxon>
        <taxon>Crustacea</taxon>
        <taxon>Oligostraca</taxon>
        <taxon>Ostracoda</taxon>
        <taxon>Podocopa</taxon>
        <taxon>Podocopida</taxon>
        <taxon>Cypridocopina</taxon>
        <taxon>Cypridoidea</taxon>
        <taxon>Cyprididae</taxon>
        <taxon>Notodromas</taxon>
    </lineage>
</organism>
<evidence type="ECO:0000313" key="15">
    <source>
        <dbReference type="EMBL" id="CAD7276001.1"/>
    </source>
</evidence>
<evidence type="ECO:0000256" key="4">
    <source>
        <dbReference type="ARBA" id="ARBA00022448"/>
    </source>
</evidence>
<keyword evidence="9 14" id="KW-1133">Transmembrane helix</keyword>
<dbReference type="EMBL" id="CAJPEX010000527">
    <property type="protein sequence ID" value="CAG0916153.1"/>
    <property type="molecule type" value="Genomic_DNA"/>
</dbReference>
<keyword evidence="4" id="KW-0813">Transport</keyword>
<feature type="transmembrane region" description="Helical" evidence="14">
    <location>
        <begin position="78"/>
        <end position="97"/>
    </location>
</feature>
<gene>
    <name evidence="15" type="ORF">NMOB1V02_LOCUS3782</name>
</gene>
<sequence>MATQDRVAKTWGITEKDRDLIERRAATRMRLRKEYQRQLYSPYNHGIGEGGYVFDPMIQRFLSMKATLYDHFKPTPRTAFIGLATVIVPIFGSVYFYRNRRLAKAKELSEGRVAYADRLWKLI</sequence>
<evidence type="ECO:0000256" key="10">
    <source>
        <dbReference type="ARBA" id="ARBA00023128"/>
    </source>
</evidence>
<keyword evidence="5" id="KW-0679">Respiratory chain</keyword>
<keyword evidence="8" id="KW-0249">Electron transport</keyword>
<keyword evidence="6 14" id="KW-0812">Transmembrane</keyword>
<dbReference type="PANTHER" id="PTHR15469:SF0">
    <property type="entry name" value="NADH DEHYDROGENASE [UBIQUINONE] 1 BETA SUBCOMPLEX SUBUNIT 4"/>
    <property type="match status" value="1"/>
</dbReference>
<evidence type="ECO:0000256" key="2">
    <source>
        <dbReference type="ARBA" id="ARBA00007260"/>
    </source>
</evidence>
<evidence type="ECO:0000256" key="12">
    <source>
        <dbReference type="ARBA" id="ARBA00030212"/>
    </source>
</evidence>
<dbReference type="OrthoDB" id="5818798at2759"/>
<comment type="similarity">
    <text evidence="2">Belongs to the complex I NDUFB4 subunit family.</text>
</comment>
<comment type="subcellular location">
    <subcellularLocation>
        <location evidence="1">Mitochondrion inner membrane</location>
        <topology evidence="1">Single-pass membrane protein</topology>
    </subcellularLocation>
</comment>
<protein>
    <recommendedName>
        <fullName evidence="3">NADH dehydrogenase [ubiquinone] 1 beta subcomplex subunit 4</fullName>
    </recommendedName>
    <alternativeName>
        <fullName evidence="12">Complex I-B15</fullName>
    </alternativeName>
    <alternativeName>
        <fullName evidence="13">NADH-ubiquinone oxidoreductase B15 subunit</fullName>
    </alternativeName>
</protein>
<evidence type="ECO:0000256" key="5">
    <source>
        <dbReference type="ARBA" id="ARBA00022660"/>
    </source>
</evidence>
<proteinExistence type="inferred from homology"/>
<dbReference type="InterPro" id="IPR009866">
    <property type="entry name" value="NADH_UbQ_OxRdtase_NDUFB4_su"/>
</dbReference>
<evidence type="ECO:0000256" key="7">
    <source>
        <dbReference type="ARBA" id="ARBA00022792"/>
    </source>
</evidence>
<keyword evidence="7" id="KW-0999">Mitochondrion inner membrane</keyword>
<evidence type="ECO:0000256" key="13">
    <source>
        <dbReference type="ARBA" id="ARBA00030987"/>
    </source>
</evidence>
<evidence type="ECO:0000256" key="11">
    <source>
        <dbReference type="ARBA" id="ARBA00023136"/>
    </source>
</evidence>
<dbReference type="PANTHER" id="PTHR15469">
    <property type="entry name" value="NADH-UBIQUINONE OXIDOREDUCTASE B15 SUBUNIT"/>
    <property type="match status" value="1"/>
</dbReference>
<dbReference type="Proteomes" id="UP000678499">
    <property type="component" value="Unassembled WGS sequence"/>
</dbReference>
<reference evidence="15" key="1">
    <citation type="submission" date="2020-11" db="EMBL/GenBank/DDBJ databases">
        <authorList>
            <person name="Tran Van P."/>
        </authorList>
    </citation>
    <scope>NUCLEOTIDE SEQUENCE</scope>
</reference>
<evidence type="ECO:0000256" key="1">
    <source>
        <dbReference type="ARBA" id="ARBA00004434"/>
    </source>
</evidence>
<evidence type="ECO:0000256" key="14">
    <source>
        <dbReference type="SAM" id="Phobius"/>
    </source>
</evidence>
<keyword evidence="11 14" id="KW-0472">Membrane</keyword>
<keyword evidence="16" id="KW-1185">Reference proteome</keyword>
<accession>A0A7R9GCN3</accession>
<keyword evidence="10" id="KW-0496">Mitochondrion</keyword>
<evidence type="ECO:0000256" key="6">
    <source>
        <dbReference type="ARBA" id="ARBA00022692"/>
    </source>
</evidence>
<dbReference type="AlphaFoldDB" id="A0A7R9GCN3"/>
<dbReference type="EMBL" id="OA882564">
    <property type="protein sequence ID" value="CAD7276001.1"/>
    <property type="molecule type" value="Genomic_DNA"/>
</dbReference>
<evidence type="ECO:0000256" key="9">
    <source>
        <dbReference type="ARBA" id="ARBA00022989"/>
    </source>
</evidence>
<evidence type="ECO:0000256" key="3">
    <source>
        <dbReference type="ARBA" id="ARBA00018681"/>
    </source>
</evidence>